<comment type="subcellular location">
    <subcellularLocation>
        <location evidence="1 11">Cytoplasm</location>
    </subcellularLocation>
</comment>
<feature type="binding site" evidence="11">
    <location>
        <position position="195"/>
    </location>
    <ligand>
        <name>substrate</name>
    </ligand>
</feature>
<dbReference type="PANTHER" id="PTHR23100">
    <property type="entry name" value="ARGININE BIOSYNTHESIS BIFUNCTIONAL PROTEIN ARGJ"/>
    <property type="match status" value="1"/>
</dbReference>
<dbReference type="SUPFAM" id="SSF56266">
    <property type="entry name" value="DmpA/ArgJ-like"/>
    <property type="match status" value="1"/>
</dbReference>
<comment type="pathway">
    <text evidence="11">Amino-acid biosynthesis; L-arginine biosynthesis; L-ornithine and N-acetyl-L-glutamate from L-glutamate and N(2)-acetyl-L-ornithine (cyclic): step 1/1.</text>
</comment>
<feature type="active site" description="Nucleophile" evidence="11">
    <location>
        <position position="195"/>
    </location>
</feature>
<dbReference type="GO" id="GO:0004358">
    <property type="term" value="F:L-glutamate N-acetyltransferase activity, acting on acetyl-L-ornithine as donor"/>
    <property type="evidence" value="ECO:0007669"/>
    <property type="project" value="UniProtKB-UniRule"/>
</dbReference>
<dbReference type="EMBL" id="QJTF01000005">
    <property type="protein sequence ID" value="PYE88978.1"/>
    <property type="molecule type" value="Genomic_DNA"/>
</dbReference>
<dbReference type="EC" id="2.3.1.1" evidence="11"/>
<keyword evidence="6 11" id="KW-0028">Amino-acid biosynthesis</keyword>
<evidence type="ECO:0000256" key="2">
    <source>
        <dbReference type="ARBA" id="ARBA00006774"/>
    </source>
</evidence>
<protein>
    <recommendedName>
        <fullName evidence="11">Arginine biosynthesis bifunctional protein ArgJ</fullName>
    </recommendedName>
    <domain>
        <recommendedName>
            <fullName evidence="11">Glutamate N-acetyltransferase</fullName>
            <ecNumber evidence="11">2.3.1.35</ecNumber>
        </recommendedName>
        <alternativeName>
            <fullName evidence="11">Ornithine acetyltransferase</fullName>
            <shortName evidence="11">OATase</shortName>
        </alternativeName>
        <alternativeName>
            <fullName evidence="11">Ornithine transacetylase</fullName>
        </alternativeName>
    </domain>
    <domain>
        <recommendedName>
            <fullName evidence="11">Amino-acid acetyltransferase</fullName>
            <ecNumber evidence="11">2.3.1.1</ecNumber>
        </recommendedName>
        <alternativeName>
            <fullName evidence="11">N-acetylglutamate synthase</fullName>
            <shortName evidence="11">AGSase</shortName>
        </alternativeName>
    </domain>
    <component>
        <recommendedName>
            <fullName evidence="11">Arginine biosynthesis bifunctional protein ArgJ alpha chain</fullName>
        </recommendedName>
    </component>
    <component>
        <recommendedName>
            <fullName evidence="11">Arginine biosynthesis bifunctional protein ArgJ beta chain</fullName>
        </recommendedName>
    </component>
</protein>
<keyword evidence="9 11" id="KW-0511">Multifunctional enzyme</keyword>
<gene>
    <name evidence="11" type="primary">argJ</name>
    <name evidence="12" type="ORF">C7477_10577</name>
</gene>
<dbReference type="Gene3D" id="3.10.20.340">
    <property type="entry name" value="ArgJ beta chain, C-terminal domain"/>
    <property type="match status" value="1"/>
</dbReference>
<feature type="binding site" evidence="11">
    <location>
        <position position="285"/>
    </location>
    <ligand>
        <name>substrate</name>
    </ligand>
</feature>
<dbReference type="PANTHER" id="PTHR23100:SF0">
    <property type="entry name" value="ARGININE BIOSYNTHESIS BIFUNCTIONAL PROTEIN ARGJ, MITOCHONDRIAL"/>
    <property type="match status" value="1"/>
</dbReference>
<keyword evidence="13" id="KW-1185">Reference proteome</keyword>
<dbReference type="GO" id="GO:0006526">
    <property type="term" value="P:L-arginine biosynthetic process"/>
    <property type="evidence" value="ECO:0007669"/>
    <property type="project" value="UniProtKB-UniRule"/>
</dbReference>
<feature type="binding site" evidence="11">
    <location>
        <position position="413"/>
    </location>
    <ligand>
        <name>substrate</name>
    </ligand>
</feature>
<feature type="binding site" evidence="11">
    <location>
        <position position="408"/>
    </location>
    <ligand>
        <name>substrate</name>
    </ligand>
</feature>
<keyword evidence="7 11" id="KW-0808">Transferase</keyword>
<comment type="function">
    <text evidence="11">Catalyzes two activities which are involved in the cyclic version of arginine biosynthesis: the synthesis of N-acetylglutamate from glutamate and acetyl-CoA as the acetyl donor, and of ornithine by transacetylation between N(2)-acetylornithine and glutamate.</text>
</comment>
<feature type="binding site" evidence="11">
    <location>
        <position position="158"/>
    </location>
    <ligand>
        <name>substrate</name>
    </ligand>
</feature>
<evidence type="ECO:0000256" key="11">
    <source>
        <dbReference type="HAMAP-Rule" id="MF_01106"/>
    </source>
</evidence>
<dbReference type="OrthoDB" id="9804242at2"/>
<dbReference type="Proteomes" id="UP000247454">
    <property type="component" value="Unassembled WGS sequence"/>
</dbReference>
<feature type="site" description="Cleavage; by autolysis" evidence="11">
    <location>
        <begin position="194"/>
        <end position="195"/>
    </location>
</feature>
<organism evidence="12 13">
    <name type="scientific">Phyllobacterium leguminum</name>
    <dbReference type="NCBI Taxonomy" id="314237"/>
    <lineage>
        <taxon>Bacteria</taxon>
        <taxon>Pseudomonadati</taxon>
        <taxon>Pseudomonadota</taxon>
        <taxon>Alphaproteobacteria</taxon>
        <taxon>Hyphomicrobiales</taxon>
        <taxon>Phyllobacteriaceae</taxon>
        <taxon>Phyllobacterium</taxon>
    </lineage>
</organism>
<evidence type="ECO:0000256" key="1">
    <source>
        <dbReference type="ARBA" id="ARBA00004496"/>
    </source>
</evidence>
<comment type="catalytic activity">
    <reaction evidence="11">
        <text>L-glutamate + acetyl-CoA = N-acetyl-L-glutamate + CoA + H(+)</text>
        <dbReference type="Rhea" id="RHEA:24292"/>
        <dbReference type="ChEBI" id="CHEBI:15378"/>
        <dbReference type="ChEBI" id="CHEBI:29985"/>
        <dbReference type="ChEBI" id="CHEBI:44337"/>
        <dbReference type="ChEBI" id="CHEBI:57287"/>
        <dbReference type="ChEBI" id="CHEBI:57288"/>
        <dbReference type="EC" id="2.3.1.1"/>
    </reaction>
</comment>
<dbReference type="CDD" id="cd02152">
    <property type="entry name" value="OAT"/>
    <property type="match status" value="1"/>
</dbReference>
<feature type="binding site" evidence="11">
    <location>
        <position position="184"/>
    </location>
    <ligand>
        <name>substrate</name>
    </ligand>
</feature>
<dbReference type="AlphaFoldDB" id="A0A318T4C8"/>
<accession>A0A318T4C8</accession>
<dbReference type="EC" id="2.3.1.35" evidence="11"/>
<evidence type="ECO:0000313" key="13">
    <source>
        <dbReference type="Proteomes" id="UP000247454"/>
    </source>
</evidence>
<name>A0A318T4C8_9HYPH</name>
<feature type="site" description="Involved in the stabilization of negative charge on the oxyanion by the formation of the oxyanion hole" evidence="11">
    <location>
        <position position="121"/>
    </location>
</feature>
<dbReference type="Gene3D" id="3.60.70.12">
    <property type="entry name" value="L-amino peptidase D-ALA esterase/amidase"/>
    <property type="match status" value="1"/>
</dbReference>
<keyword evidence="10 11" id="KW-0012">Acyltransferase</keyword>
<evidence type="ECO:0000256" key="8">
    <source>
        <dbReference type="ARBA" id="ARBA00022813"/>
    </source>
</evidence>
<evidence type="ECO:0000256" key="9">
    <source>
        <dbReference type="ARBA" id="ARBA00023268"/>
    </source>
</evidence>
<evidence type="ECO:0000256" key="5">
    <source>
        <dbReference type="ARBA" id="ARBA00022571"/>
    </source>
</evidence>
<evidence type="ECO:0000256" key="4">
    <source>
        <dbReference type="ARBA" id="ARBA00022490"/>
    </source>
</evidence>
<dbReference type="RefSeq" id="WP_110749995.1">
    <property type="nucleotide sequence ID" value="NZ_QJTF01000005.1"/>
</dbReference>
<evidence type="ECO:0000256" key="6">
    <source>
        <dbReference type="ARBA" id="ARBA00022605"/>
    </source>
</evidence>
<comment type="catalytic activity">
    <reaction evidence="11">
        <text>N(2)-acetyl-L-ornithine + L-glutamate = N-acetyl-L-glutamate + L-ornithine</text>
        <dbReference type="Rhea" id="RHEA:15349"/>
        <dbReference type="ChEBI" id="CHEBI:29985"/>
        <dbReference type="ChEBI" id="CHEBI:44337"/>
        <dbReference type="ChEBI" id="CHEBI:46911"/>
        <dbReference type="ChEBI" id="CHEBI:57805"/>
        <dbReference type="EC" id="2.3.1.35"/>
    </reaction>
</comment>
<evidence type="ECO:0000256" key="10">
    <source>
        <dbReference type="ARBA" id="ARBA00023315"/>
    </source>
</evidence>
<feature type="chain" id="PRO_5023317255" description="Arginine biosynthesis bifunctional protein ArgJ beta chain" evidence="11">
    <location>
        <begin position="195"/>
        <end position="413"/>
    </location>
</feature>
<dbReference type="HAMAP" id="MF_01106">
    <property type="entry name" value="ArgJ"/>
    <property type="match status" value="1"/>
</dbReference>
<comment type="subunit">
    <text evidence="3 11">Heterotetramer of two alpha and two beta chains.</text>
</comment>
<keyword evidence="5 11" id="KW-0055">Arginine biosynthesis</keyword>
<comment type="similarity">
    <text evidence="2 11">Belongs to the ArgJ family.</text>
</comment>
<dbReference type="InterPro" id="IPR042195">
    <property type="entry name" value="ArgJ_beta_C"/>
</dbReference>
<dbReference type="GO" id="GO:0006592">
    <property type="term" value="P:ornithine biosynthetic process"/>
    <property type="evidence" value="ECO:0007669"/>
    <property type="project" value="TreeGrafter"/>
</dbReference>
<dbReference type="NCBIfam" id="NF003802">
    <property type="entry name" value="PRK05388.1"/>
    <property type="match status" value="1"/>
</dbReference>
<feature type="site" description="Involved in the stabilization of negative charge on the oxyanion by the formation of the oxyanion hole" evidence="11">
    <location>
        <position position="122"/>
    </location>
</feature>
<comment type="pathway">
    <text evidence="11">Amino-acid biosynthesis; L-arginine biosynthesis; N(2)-acetyl-L-ornithine from L-glutamate: step 1/4.</text>
</comment>
<comment type="caution">
    <text evidence="12">The sequence shown here is derived from an EMBL/GenBank/DDBJ whole genome shotgun (WGS) entry which is preliminary data.</text>
</comment>
<keyword evidence="8 11" id="KW-0068">Autocatalytic cleavage</keyword>
<dbReference type="NCBIfam" id="TIGR00120">
    <property type="entry name" value="ArgJ"/>
    <property type="match status" value="1"/>
</dbReference>
<evidence type="ECO:0000256" key="3">
    <source>
        <dbReference type="ARBA" id="ARBA00011475"/>
    </source>
</evidence>
<dbReference type="InterPro" id="IPR002813">
    <property type="entry name" value="Arg_biosynth_ArgJ"/>
</dbReference>
<dbReference type="FunFam" id="3.60.70.12:FF:000001">
    <property type="entry name" value="Arginine biosynthesis bifunctional protein ArgJ, chloroplastic"/>
    <property type="match status" value="1"/>
</dbReference>
<dbReference type="FunFam" id="3.10.20.340:FF:000003">
    <property type="entry name" value="Arginine biosynthesis bifunctional protein ArgJ"/>
    <property type="match status" value="1"/>
</dbReference>
<evidence type="ECO:0000256" key="7">
    <source>
        <dbReference type="ARBA" id="ARBA00022679"/>
    </source>
</evidence>
<sequence length="413" mass="43062">MSTSVSPLAPKHYPAMPAIDGVRIATAEAGIKYKGRTDVLLFVFDRPAEVAGVFTRSKCPSAPVDFCRQNLVHGKARAVVVNSGNANAFTGKRGREATEKTAAAASAAVGCASNEVFLASTGVIGEPLDAGKFSHLLDGMARDAKADRWLEAAKAIMTTDTYPKVATETVLLAGVPVTINGIAKGAGMIAPDMATMLSFVVTDAPIAASVLQALLDKAVGATFNSVTVDSDTSTSDTLMLFSTGTAATRGAPAIADVDDRRLDDFARALGRVLHSLALQVVRDGEGARKMIEVQVTGAATSVSAKRIALSIANSPLVKTAVAGEDANWGRVVMAVGKAGEPADRDLLSIWFGDIRVAHGGERDPAYSELDTSACMKNEDIAIRVDLGIGDGTATVWTCDLTKEYVAINGDYRS</sequence>
<proteinExistence type="inferred from homology"/>
<dbReference type="GO" id="GO:0005737">
    <property type="term" value="C:cytoplasm"/>
    <property type="evidence" value="ECO:0007669"/>
    <property type="project" value="UniProtKB-SubCell"/>
</dbReference>
<keyword evidence="4 11" id="KW-0963">Cytoplasm</keyword>
<feature type="chain" id="PRO_5023317254" description="Arginine biosynthesis bifunctional protein ArgJ alpha chain" evidence="11">
    <location>
        <begin position="1"/>
        <end position="194"/>
    </location>
</feature>
<reference evidence="12 13" key="1">
    <citation type="submission" date="2018-06" db="EMBL/GenBank/DDBJ databases">
        <title>Genomic Encyclopedia of Type Strains, Phase III (KMG-III): the genomes of soil and plant-associated and newly described type strains.</title>
        <authorList>
            <person name="Whitman W."/>
        </authorList>
    </citation>
    <scope>NUCLEOTIDE SEQUENCE [LARGE SCALE GENOMIC DNA]</scope>
    <source>
        <strain evidence="12 13">ORS 1419</strain>
    </source>
</reference>
<dbReference type="Pfam" id="PF01960">
    <property type="entry name" value="ArgJ"/>
    <property type="match status" value="1"/>
</dbReference>
<dbReference type="UniPathway" id="UPA00068">
    <property type="reaction ID" value="UER00106"/>
</dbReference>
<dbReference type="InterPro" id="IPR016117">
    <property type="entry name" value="ArgJ-like_dom_sf"/>
</dbReference>
<evidence type="ECO:0000313" key="12">
    <source>
        <dbReference type="EMBL" id="PYE88978.1"/>
    </source>
</evidence>
<dbReference type="GO" id="GO:0004042">
    <property type="term" value="F:L-glutamate N-acetyltransferase activity"/>
    <property type="evidence" value="ECO:0007669"/>
    <property type="project" value="UniProtKB-UniRule"/>
</dbReference>